<dbReference type="EC" id="1.13.11.-" evidence="6"/>
<name>A0A1G9W1V0_9HYPH</name>
<keyword evidence="2 5" id="KW-0479">Metal-binding</keyword>
<proteinExistence type="inferred from homology"/>
<comment type="cofactor">
    <cofactor evidence="5 6">
        <name>Fe(2+)</name>
        <dbReference type="ChEBI" id="CHEBI:29033"/>
    </cofactor>
    <text evidence="5 6">Binds 1 Fe(2+) ion per subunit.</text>
</comment>
<evidence type="ECO:0000256" key="2">
    <source>
        <dbReference type="ARBA" id="ARBA00022723"/>
    </source>
</evidence>
<keyword evidence="3 6" id="KW-0560">Oxidoreductase</keyword>
<evidence type="ECO:0000256" key="5">
    <source>
        <dbReference type="PIRSR" id="PIRSR604294-1"/>
    </source>
</evidence>
<comment type="similarity">
    <text evidence="1 6">Belongs to the carotenoid oxygenase family.</text>
</comment>
<feature type="binding site" evidence="5">
    <location>
        <position position="98"/>
    </location>
    <ligand>
        <name>Fe cation</name>
        <dbReference type="ChEBI" id="CHEBI:24875"/>
        <note>catalytic</note>
    </ligand>
</feature>
<evidence type="ECO:0000256" key="1">
    <source>
        <dbReference type="ARBA" id="ARBA00006787"/>
    </source>
</evidence>
<dbReference type="GO" id="GO:0046872">
    <property type="term" value="F:metal ion binding"/>
    <property type="evidence" value="ECO:0007669"/>
    <property type="project" value="UniProtKB-KW"/>
</dbReference>
<dbReference type="AlphaFoldDB" id="A0A1G9W1V0"/>
<dbReference type="Proteomes" id="UP000198704">
    <property type="component" value="Unassembled WGS sequence"/>
</dbReference>
<evidence type="ECO:0000256" key="4">
    <source>
        <dbReference type="ARBA" id="ARBA00023004"/>
    </source>
</evidence>
<dbReference type="Pfam" id="PF03055">
    <property type="entry name" value="RPE65"/>
    <property type="match status" value="1"/>
</dbReference>
<sequence length="111" mass="11871">MSVPADGNTQLAGATQLYKHDMETGARHVHDFGPDRIPGEFGFVPAQAGADEDEGWLVGLVIDTARDTTDFTVLDARAFEAPPVAAVHLGHRIPPGFHGNWFPAHDPSGMV</sequence>
<dbReference type="GO" id="GO:0010436">
    <property type="term" value="F:carotenoid dioxygenase activity"/>
    <property type="evidence" value="ECO:0007669"/>
    <property type="project" value="TreeGrafter"/>
</dbReference>
<dbReference type="EMBL" id="FNHS01000003">
    <property type="protein sequence ID" value="SDM78156.1"/>
    <property type="molecule type" value="Genomic_DNA"/>
</dbReference>
<keyword evidence="8" id="KW-1185">Reference proteome</keyword>
<protein>
    <recommendedName>
        <fullName evidence="6">Dioxygenase</fullName>
        <ecNumber evidence="6">1.13.11.-</ecNumber>
    </recommendedName>
</protein>
<evidence type="ECO:0000256" key="6">
    <source>
        <dbReference type="RuleBase" id="RU364048"/>
    </source>
</evidence>
<dbReference type="InterPro" id="IPR004294">
    <property type="entry name" value="Carotenoid_Oase"/>
</dbReference>
<keyword evidence="4 5" id="KW-0408">Iron</keyword>
<dbReference type="PANTHER" id="PTHR10543:SF89">
    <property type="entry name" value="CAROTENOID 9,10(9',10')-CLEAVAGE DIOXYGENASE 1"/>
    <property type="match status" value="1"/>
</dbReference>
<keyword evidence="6 7" id="KW-0223">Dioxygenase</keyword>
<evidence type="ECO:0000313" key="8">
    <source>
        <dbReference type="Proteomes" id="UP000198704"/>
    </source>
</evidence>
<reference evidence="8" key="1">
    <citation type="submission" date="2016-10" db="EMBL/GenBank/DDBJ databases">
        <authorList>
            <person name="Varghese N."/>
            <person name="Submissions S."/>
        </authorList>
    </citation>
    <scope>NUCLEOTIDE SEQUENCE [LARGE SCALE GENOMIC DNA]</scope>
    <source>
        <strain evidence="8">BL47</strain>
    </source>
</reference>
<dbReference type="GO" id="GO:0016121">
    <property type="term" value="P:carotene catabolic process"/>
    <property type="evidence" value="ECO:0007669"/>
    <property type="project" value="TreeGrafter"/>
</dbReference>
<dbReference type="PANTHER" id="PTHR10543">
    <property type="entry name" value="BETA-CAROTENE DIOXYGENASE"/>
    <property type="match status" value="1"/>
</dbReference>
<evidence type="ECO:0000256" key="3">
    <source>
        <dbReference type="ARBA" id="ARBA00023002"/>
    </source>
</evidence>
<accession>A0A1G9W1V0</accession>
<evidence type="ECO:0000313" key="7">
    <source>
        <dbReference type="EMBL" id="SDM78156.1"/>
    </source>
</evidence>
<dbReference type="STRING" id="582672.SAMN05216360_103356"/>
<organism evidence="7 8">
    <name type="scientific">Methylobacterium phyllostachyos</name>
    <dbReference type="NCBI Taxonomy" id="582672"/>
    <lineage>
        <taxon>Bacteria</taxon>
        <taxon>Pseudomonadati</taxon>
        <taxon>Pseudomonadota</taxon>
        <taxon>Alphaproteobacteria</taxon>
        <taxon>Hyphomicrobiales</taxon>
        <taxon>Methylobacteriaceae</taxon>
        <taxon>Methylobacterium</taxon>
    </lineage>
</organism>
<gene>
    <name evidence="7" type="ORF">SAMN05216360_103356</name>
</gene>